<organism evidence="4 5">
    <name type="scientific">Mumia zhuanghuii</name>
    <dbReference type="NCBI Taxonomy" id="2585211"/>
    <lineage>
        <taxon>Bacteria</taxon>
        <taxon>Bacillati</taxon>
        <taxon>Actinomycetota</taxon>
        <taxon>Actinomycetes</taxon>
        <taxon>Propionibacteriales</taxon>
        <taxon>Nocardioidaceae</taxon>
        <taxon>Mumia</taxon>
    </lineage>
</organism>
<feature type="compositionally biased region" description="Basic and acidic residues" evidence="2">
    <location>
        <begin position="176"/>
        <end position="185"/>
    </location>
</feature>
<dbReference type="OrthoDB" id="3746692at2"/>
<dbReference type="AlphaFoldDB" id="A0A5Q6RVX6"/>
<dbReference type="SUPFAM" id="SSF143243">
    <property type="entry name" value="Nqo5-like"/>
    <property type="match status" value="1"/>
</dbReference>
<dbReference type="InterPro" id="IPR001268">
    <property type="entry name" value="NADH_UbQ_OxRdtase_30kDa_su"/>
</dbReference>
<gene>
    <name evidence="4" type="ORF">FE697_013670</name>
</gene>
<feature type="region of interest" description="Disordered" evidence="2">
    <location>
        <begin position="171"/>
        <end position="252"/>
    </location>
</feature>
<dbReference type="Pfam" id="PF00329">
    <property type="entry name" value="Complex1_30kDa"/>
    <property type="match status" value="1"/>
</dbReference>
<comment type="caution">
    <text evidence="4">The sequence shown here is derived from an EMBL/GenBank/DDBJ whole genome shotgun (WGS) entry which is preliminary data.</text>
</comment>
<evidence type="ECO:0000313" key="5">
    <source>
        <dbReference type="Proteomes" id="UP000307768"/>
    </source>
</evidence>
<dbReference type="RefSeq" id="WP_149770171.1">
    <property type="nucleotide sequence ID" value="NZ_VDFQ02000004.1"/>
</dbReference>
<sequence>MGWASDVLELGRVIGGDRVTVSEELGQVTLTVPSGWWRPIVAALRDRAGCGYFDWLSAVDEAGGPTPYADEPDLAGGFRVVCHVAALSPGVRRTAVRDVLVQTTVTRAEPVLDSVVAVYAGAAWHERETYEMFGIDFRGGVALDTLLLPDAFEGHPLRKEFVLASRVVKPWPGAKEPGESDHDVAAADASPGRRRMRPPGVPDAEQWGPREPGSPAPDPLAHATAGPASGPARPRRARKATPPAPEEGGADG</sequence>
<dbReference type="PANTHER" id="PTHR10884:SF14">
    <property type="entry name" value="NADH DEHYDROGENASE [UBIQUINONE] IRON-SULFUR PROTEIN 3, MITOCHONDRIAL"/>
    <property type="match status" value="1"/>
</dbReference>
<evidence type="ECO:0000256" key="1">
    <source>
        <dbReference type="ARBA" id="ARBA00007569"/>
    </source>
</evidence>
<dbReference type="InterPro" id="IPR037232">
    <property type="entry name" value="NADH_quin_OxRdtase_su_C/D-like"/>
</dbReference>
<protein>
    <submittedName>
        <fullName evidence="4">NADH-quinone oxidoreductase subunit C</fullName>
    </submittedName>
</protein>
<accession>A0A5Q6RVX6</accession>
<feature type="domain" description="NADH:ubiquinone oxidoreductase 30kDa subunit" evidence="3">
    <location>
        <begin position="31"/>
        <end position="166"/>
    </location>
</feature>
<dbReference type="Gene3D" id="3.30.460.80">
    <property type="entry name" value="NADH:ubiquinone oxidoreductase, 30kDa subunit"/>
    <property type="match status" value="1"/>
</dbReference>
<feature type="compositionally biased region" description="Low complexity" evidence="2">
    <location>
        <begin position="223"/>
        <end position="232"/>
    </location>
</feature>
<dbReference type="GO" id="GO:0008137">
    <property type="term" value="F:NADH dehydrogenase (ubiquinone) activity"/>
    <property type="evidence" value="ECO:0007669"/>
    <property type="project" value="InterPro"/>
</dbReference>
<proteinExistence type="inferred from homology"/>
<evidence type="ECO:0000259" key="3">
    <source>
        <dbReference type="Pfam" id="PF00329"/>
    </source>
</evidence>
<dbReference type="PANTHER" id="PTHR10884">
    <property type="entry name" value="NADH DEHYDROGENASE UBIQUINONE IRON-SULFUR PROTEIN 3"/>
    <property type="match status" value="1"/>
</dbReference>
<comment type="similarity">
    <text evidence="1">Belongs to the complex I 30 kDa subunit family.</text>
</comment>
<evidence type="ECO:0000313" key="4">
    <source>
        <dbReference type="EMBL" id="KAA1422214.1"/>
    </source>
</evidence>
<reference evidence="4 5" key="1">
    <citation type="submission" date="2019-09" db="EMBL/GenBank/DDBJ databases">
        <title>Mumia zhuanghuii sp. nov. isolated from the intestinal contents of plateau pika (Ochotona curzoniae) in the Qinghai-Tibet plateau of China.</title>
        <authorList>
            <person name="Tian Z."/>
        </authorList>
    </citation>
    <scope>NUCLEOTIDE SEQUENCE [LARGE SCALE GENOMIC DNA]</scope>
    <source>
        <strain evidence="5">350</strain>
    </source>
</reference>
<evidence type="ECO:0000256" key="2">
    <source>
        <dbReference type="SAM" id="MobiDB-lite"/>
    </source>
</evidence>
<name>A0A5Q6RVX6_9ACTN</name>
<dbReference type="Proteomes" id="UP000307768">
    <property type="component" value="Unassembled WGS sequence"/>
</dbReference>
<dbReference type="EMBL" id="VDFQ02000004">
    <property type="protein sequence ID" value="KAA1422214.1"/>
    <property type="molecule type" value="Genomic_DNA"/>
</dbReference>